<name>A0A1F5CAM5_9BACT</name>
<dbReference type="Proteomes" id="UP000177197">
    <property type="component" value="Unassembled WGS sequence"/>
</dbReference>
<dbReference type="Pfam" id="PF24963">
    <property type="entry name" value="DUF7768"/>
    <property type="match status" value="1"/>
</dbReference>
<proteinExistence type="predicted"/>
<accession>A0A1F5CAM5</accession>
<evidence type="ECO:0000313" key="3">
    <source>
        <dbReference type="Proteomes" id="UP000177197"/>
    </source>
</evidence>
<sequence>MEMRRVVIESPYAADTEEGIEKNMAYLRACMNDCFKRDEAPFASHGLYTQKGVLNDRIPEERKLGIKAGFVWADLAEKRVVYLDLGMTDGMKKGVEHAKEIGQQVELRWLYLKH</sequence>
<evidence type="ECO:0000259" key="1">
    <source>
        <dbReference type="Pfam" id="PF24963"/>
    </source>
</evidence>
<dbReference type="EMBL" id="MEYV01000017">
    <property type="protein sequence ID" value="OGD39868.1"/>
    <property type="molecule type" value="Genomic_DNA"/>
</dbReference>
<comment type="caution">
    <text evidence="2">The sequence shown here is derived from an EMBL/GenBank/DDBJ whole genome shotgun (WGS) entry which is preliminary data.</text>
</comment>
<feature type="domain" description="DUF7768" evidence="1">
    <location>
        <begin position="5"/>
        <end position="107"/>
    </location>
</feature>
<dbReference type="InterPro" id="IPR056670">
    <property type="entry name" value="DUF7768"/>
</dbReference>
<protein>
    <recommendedName>
        <fullName evidence="1">DUF7768 domain-containing protein</fullName>
    </recommendedName>
</protein>
<reference evidence="2 3" key="1">
    <citation type="journal article" date="2016" name="Nat. Commun.">
        <title>Thousands of microbial genomes shed light on interconnected biogeochemical processes in an aquifer system.</title>
        <authorList>
            <person name="Anantharaman K."/>
            <person name="Brown C.T."/>
            <person name="Hug L.A."/>
            <person name="Sharon I."/>
            <person name="Castelle C.J."/>
            <person name="Probst A.J."/>
            <person name="Thomas B.C."/>
            <person name="Singh A."/>
            <person name="Wilkins M.J."/>
            <person name="Karaoz U."/>
            <person name="Brodie E.L."/>
            <person name="Williams K.H."/>
            <person name="Hubbard S.S."/>
            <person name="Banfield J.F."/>
        </authorList>
    </citation>
    <scope>NUCLEOTIDE SEQUENCE [LARGE SCALE GENOMIC DNA]</scope>
</reference>
<dbReference type="AlphaFoldDB" id="A0A1F5CAM5"/>
<organism evidence="2 3">
    <name type="scientific">Candidatus Azambacteria bacterium RIFCSPLOWO2_02_FULL_44_14</name>
    <dbReference type="NCBI Taxonomy" id="1797306"/>
    <lineage>
        <taxon>Bacteria</taxon>
        <taxon>Candidatus Azamiibacteriota</taxon>
    </lineage>
</organism>
<gene>
    <name evidence="2" type="ORF">A3I30_00415</name>
</gene>
<evidence type="ECO:0000313" key="2">
    <source>
        <dbReference type="EMBL" id="OGD39868.1"/>
    </source>
</evidence>